<organism evidence="3 4">
    <name type="scientific">Streptomyces rubrogriseus</name>
    <dbReference type="NCBI Taxonomy" id="194673"/>
    <lineage>
        <taxon>Bacteria</taxon>
        <taxon>Bacillati</taxon>
        <taxon>Actinomycetota</taxon>
        <taxon>Actinomycetes</taxon>
        <taxon>Kitasatosporales</taxon>
        <taxon>Streptomycetaceae</taxon>
        <taxon>Streptomyces</taxon>
        <taxon>Streptomyces violaceoruber group</taxon>
    </lineage>
</organism>
<dbReference type="Pfam" id="PF00668">
    <property type="entry name" value="Condensation"/>
    <property type="match status" value="1"/>
</dbReference>
<dbReference type="SUPFAM" id="SSF52777">
    <property type="entry name" value="CoA-dependent acyltransferases"/>
    <property type="match status" value="2"/>
</dbReference>
<comment type="caution">
    <text evidence="3">The sequence shown here is derived from an EMBL/GenBank/DDBJ whole genome shotgun (WGS) entry which is preliminary data.</text>
</comment>
<dbReference type="Pfam" id="PF00501">
    <property type="entry name" value="AMP-binding"/>
    <property type="match status" value="1"/>
</dbReference>
<dbReference type="PANTHER" id="PTHR45527:SF1">
    <property type="entry name" value="FATTY ACID SYNTHASE"/>
    <property type="match status" value="1"/>
</dbReference>
<dbReference type="GO" id="GO:0003824">
    <property type="term" value="F:catalytic activity"/>
    <property type="evidence" value="ECO:0007669"/>
    <property type="project" value="InterPro"/>
</dbReference>
<dbReference type="Gene3D" id="3.40.50.980">
    <property type="match status" value="2"/>
</dbReference>
<dbReference type="GO" id="GO:0044550">
    <property type="term" value="P:secondary metabolite biosynthetic process"/>
    <property type="evidence" value="ECO:0007669"/>
    <property type="project" value="TreeGrafter"/>
</dbReference>
<dbReference type="InterPro" id="IPR000873">
    <property type="entry name" value="AMP-dep_synth/lig_dom"/>
</dbReference>
<dbReference type="GO" id="GO:0005737">
    <property type="term" value="C:cytoplasm"/>
    <property type="evidence" value="ECO:0007669"/>
    <property type="project" value="TreeGrafter"/>
</dbReference>
<feature type="domain" description="Condensation" evidence="2">
    <location>
        <begin position="11"/>
        <end position="455"/>
    </location>
</feature>
<evidence type="ECO:0000259" key="2">
    <source>
        <dbReference type="Pfam" id="PF00668"/>
    </source>
</evidence>
<dbReference type="Gene3D" id="3.30.559.30">
    <property type="entry name" value="Nonribosomal peptide synthetase, condensation domain"/>
    <property type="match status" value="1"/>
</dbReference>
<dbReference type="InterPro" id="IPR023213">
    <property type="entry name" value="CAT-like_dom_sf"/>
</dbReference>
<evidence type="ECO:0000313" key="3">
    <source>
        <dbReference type="EMBL" id="NEC32630.1"/>
    </source>
</evidence>
<dbReference type="PANTHER" id="PTHR45527">
    <property type="entry name" value="NONRIBOSOMAL PEPTIDE SYNTHETASE"/>
    <property type="match status" value="1"/>
</dbReference>
<dbReference type="RefSeq" id="WP_164271385.1">
    <property type="nucleotide sequence ID" value="NZ_JAAGMQ010000151.1"/>
</dbReference>
<sequence length="584" mass="62642">MSENSSVRHGLTSAQHEVWLAQQLDPRGAHYRTGSCLEIDGPLDHAVLSEALRHTVAGTETLCSRFLTDEEGRPYRAYCPPAPEGSAAVEDPDGVPYTPVLLRHIDLSGHQDPEGEAQRWMERDRATPLPLDRPGLSSHALFTLGGGRHLYYLGVHHIVIDGTSMALFYERLAEVYRALRDGRAVPAAAFGDTDRMVAGEEAYRASARYERDRAYWTGLFADRPEPVSLTGRGGGRALAPTVTSLGLPPERTEVLGRAAEATGAHWARVVIAGVAAFLHRTTGARDVVVSVPVTGRYGANARITPGMVSNRLPLRLAVRPGESFARVVETVSEAMSGLLAHSRFRGEDLDRELGGAGVSGPTVNVMPYLSPVDFGGPVGLIRSISSGPTTDLSIVLTGTPESGLRVDFEGNPQVYDGQDLTALQERFVRFLAELAADPAATVDEVALLTPDERERVLDGWNDTAHEVPETTLPELFAARAARTPGHEALVYEGTSLTYAELDARAERLAGALTARGAGPERFVAVAVERSAELVVALLAVLKSGAAYVPVDPGYPAERIAHILRDAGAMLVLTTRDTADRLPGD</sequence>
<protein>
    <submittedName>
        <fullName evidence="3">AMP-binding protein</fullName>
    </submittedName>
</protein>
<feature type="non-terminal residue" evidence="3">
    <location>
        <position position="584"/>
    </location>
</feature>
<proteinExistence type="predicted"/>
<accession>A0A6G3T7E8</accession>
<dbReference type="EMBL" id="JAAGMQ010000151">
    <property type="protein sequence ID" value="NEC32630.1"/>
    <property type="molecule type" value="Genomic_DNA"/>
</dbReference>
<name>A0A6G3T7E8_9ACTN</name>
<dbReference type="GO" id="GO:0031177">
    <property type="term" value="F:phosphopantetheine binding"/>
    <property type="evidence" value="ECO:0007669"/>
    <property type="project" value="TreeGrafter"/>
</dbReference>
<dbReference type="CDD" id="cd19533">
    <property type="entry name" value="starter-C_NRPS"/>
    <property type="match status" value="1"/>
</dbReference>
<dbReference type="Gene3D" id="3.30.559.10">
    <property type="entry name" value="Chloramphenicol acetyltransferase-like domain"/>
    <property type="match status" value="1"/>
</dbReference>
<dbReference type="GO" id="GO:0008610">
    <property type="term" value="P:lipid biosynthetic process"/>
    <property type="evidence" value="ECO:0007669"/>
    <property type="project" value="UniProtKB-ARBA"/>
</dbReference>
<dbReference type="GO" id="GO:0043041">
    <property type="term" value="P:amino acid activation for nonribosomal peptide biosynthetic process"/>
    <property type="evidence" value="ECO:0007669"/>
    <property type="project" value="TreeGrafter"/>
</dbReference>
<evidence type="ECO:0000313" key="4">
    <source>
        <dbReference type="Proteomes" id="UP000475666"/>
    </source>
</evidence>
<feature type="domain" description="AMP-dependent synthetase/ligase" evidence="1">
    <location>
        <begin position="476"/>
        <end position="577"/>
    </location>
</feature>
<evidence type="ECO:0000259" key="1">
    <source>
        <dbReference type="Pfam" id="PF00501"/>
    </source>
</evidence>
<dbReference type="AlphaFoldDB" id="A0A6G3T7E8"/>
<dbReference type="InterPro" id="IPR001242">
    <property type="entry name" value="Condensation_dom"/>
</dbReference>
<reference evidence="3 4" key="1">
    <citation type="submission" date="2020-01" db="EMBL/GenBank/DDBJ databases">
        <title>Insect and environment-associated Actinomycetes.</title>
        <authorList>
            <person name="Currrie C."/>
            <person name="Chevrette M."/>
            <person name="Carlson C."/>
            <person name="Stubbendieck R."/>
            <person name="Wendt-Pienkowski E."/>
        </authorList>
    </citation>
    <scope>NUCLEOTIDE SEQUENCE [LARGE SCALE GENOMIC DNA]</scope>
    <source>
        <strain evidence="3 4">SID7739</strain>
    </source>
</reference>
<dbReference type="SUPFAM" id="SSF56801">
    <property type="entry name" value="Acetyl-CoA synthetase-like"/>
    <property type="match status" value="1"/>
</dbReference>
<gene>
    <name evidence="3" type="ORF">G3I66_05470</name>
</gene>
<dbReference type="Proteomes" id="UP000475666">
    <property type="component" value="Unassembled WGS sequence"/>
</dbReference>